<dbReference type="InterPro" id="IPR003130">
    <property type="entry name" value="GED"/>
</dbReference>
<dbReference type="PROSITE" id="PS51388">
    <property type="entry name" value="GED"/>
    <property type="match status" value="1"/>
</dbReference>
<gene>
    <name evidence="4" type="ORF">Scep_011725</name>
</gene>
<keyword evidence="5" id="KW-1185">Reference proteome</keyword>
<keyword evidence="2" id="KW-0732">Signal</keyword>
<dbReference type="Proteomes" id="UP001419268">
    <property type="component" value="Unassembled WGS sequence"/>
</dbReference>
<name>A0AAP0JFW4_9MAGN</name>
<dbReference type="EMBL" id="JBBNAG010000005">
    <property type="protein sequence ID" value="KAK9132197.1"/>
    <property type="molecule type" value="Genomic_DNA"/>
</dbReference>
<evidence type="ECO:0000313" key="4">
    <source>
        <dbReference type="EMBL" id="KAK9132197.1"/>
    </source>
</evidence>
<reference evidence="4 5" key="1">
    <citation type="submission" date="2024-01" db="EMBL/GenBank/DDBJ databases">
        <title>Genome assemblies of Stephania.</title>
        <authorList>
            <person name="Yang L."/>
        </authorList>
    </citation>
    <scope>NUCLEOTIDE SEQUENCE [LARGE SCALE GENOMIC DNA]</scope>
    <source>
        <strain evidence="4">JXDWG</strain>
        <tissue evidence="4">Leaf</tissue>
    </source>
</reference>
<dbReference type="GO" id="GO:0003924">
    <property type="term" value="F:GTPase activity"/>
    <property type="evidence" value="ECO:0007669"/>
    <property type="project" value="InterPro"/>
</dbReference>
<dbReference type="Gene3D" id="1.20.120.1240">
    <property type="entry name" value="Dynamin, middle domain"/>
    <property type="match status" value="1"/>
</dbReference>
<feature type="compositionally biased region" description="Basic residues" evidence="1">
    <location>
        <begin position="323"/>
        <end position="332"/>
    </location>
</feature>
<feature type="compositionally biased region" description="Basic and acidic residues" evidence="1">
    <location>
        <begin position="265"/>
        <end position="275"/>
    </location>
</feature>
<accession>A0AAP0JFW4</accession>
<dbReference type="Pfam" id="PF02212">
    <property type="entry name" value="GED"/>
    <property type="match status" value="1"/>
</dbReference>
<feature type="domain" description="GED" evidence="3">
    <location>
        <begin position="1"/>
        <end position="89"/>
    </location>
</feature>
<sequence>MRITAYWKIVILRLVDSLALYLQTSLSNLLCKEMEEVIVKEFVGSGNGSLERLLFESPDVARKRAKLNDSVNLLKESTEYLHYQIIQIQVSVKFQKVQMLEAHIGLMFKHLLMMDVLLLVDYSKMRNWMRLERVKMMKLEESFTCNGLSFAPPFCVCVCHWFPPLLPALVLHVLPFCHSLLARDPVNSLSSFSTCGRQPSVSRKSQAVRSLSLASFSHFGIGEMMMVTSSSTKARNRYLVASFKPSLRDFTTRPARRSRGGPARIVDRASSEAEQRGSSSGWTPSGARTAACRQAMRRLRTAVPAPRGGGSWGRQRAAERRTPTARRRKGRR</sequence>
<evidence type="ECO:0000259" key="3">
    <source>
        <dbReference type="PROSITE" id="PS51388"/>
    </source>
</evidence>
<comment type="caution">
    <text evidence="4">The sequence shown here is derived from an EMBL/GenBank/DDBJ whole genome shotgun (WGS) entry which is preliminary data.</text>
</comment>
<feature type="region of interest" description="Disordered" evidence="1">
    <location>
        <begin position="251"/>
        <end position="332"/>
    </location>
</feature>
<evidence type="ECO:0000256" key="1">
    <source>
        <dbReference type="SAM" id="MobiDB-lite"/>
    </source>
</evidence>
<feature type="chain" id="PRO_5042885980" description="GED domain-containing protein" evidence="2">
    <location>
        <begin position="20"/>
        <end position="332"/>
    </location>
</feature>
<evidence type="ECO:0000313" key="5">
    <source>
        <dbReference type="Proteomes" id="UP001419268"/>
    </source>
</evidence>
<dbReference type="GO" id="GO:0005525">
    <property type="term" value="F:GTP binding"/>
    <property type="evidence" value="ECO:0007669"/>
    <property type="project" value="InterPro"/>
</dbReference>
<feature type="signal peptide" evidence="2">
    <location>
        <begin position="1"/>
        <end position="19"/>
    </location>
</feature>
<organism evidence="4 5">
    <name type="scientific">Stephania cephalantha</name>
    <dbReference type="NCBI Taxonomy" id="152367"/>
    <lineage>
        <taxon>Eukaryota</taxon>
        <taxon>Viridiplantae</taxon>
        <taxon>Streptophyta</taxon>
        <taxon>Embryophyta</taxon>
        <taxon>Tracheophyta</taxon>
        <taxon>Spermatophyta</taxon>
        <taxon>Magnoliopsida</taxon>
        <taxon>Ranunculales</taxon>
        <taxon>Menispermaceae</taxon>
        <taxon>Menispermoideae</taxon>
        <taxon>Cissampelideae</taxon>
        <taxon>Stephania</taxon>
    </lineage>
</organism>
<evidence type="ECO:0000256" key="2">
    <source>
        <dbReference type="SAM" id="SignalP"/>
    </source>
</evidence>
<dbReference type="AlphaFoldDB" id="A0AAP0JFW4"/>
<dbReference type="InterPro" id="IPR020850">
    <property type="entry name" value="GED_dom"/>
</dbReference>
<proteinExistence type="predicted"/>
<protein>
    <recommendedName>
        <fullName evidence="3">GED domain-containing protein</fullName>
    </recommendedName>
</protein>